<dbReference type="FunFam" id="3.40.50.1820:FF:000089">
    <property type="entry name" value="Alpha/beta hydrolase"/>
    <property type="match status" value="1"/>
</dbReference>
<reference evidence="4 5" key="1">
    <citation type="submission" date="2021-01" db="EMBL/GenBank/DDBJ databases">
        <title>FDA dAtabase for Regulatory Grade micrObial Sequences (FDA-ARGOS): Supporting development and validation of Infectious Disease Dx tests.</title>
        <authorList>
            <person name="Nelson B."/>
            <person name="Plummer A."/>
            <person name="Tallon L."/>
            <person name="Sadzewicz L."/>
            <person name="Zhao X."/>
            <person name="Boylan J."/>
            <person name="Ott S."/>
            <person name="Bowen H."/>
            <person name="Vavikolanu K."/>
            <person name="Mehta A."/>
            <person name="Aluvathingal J."/>
            <person name="Nadendla S."/>
            <person name="Myers T."/>
            <person name="Yan Y."/>
            <person name="Sichtig H."/>
        </authorList>
    </citation>
    <scope>NUCLEOTIDE SEQUENCE [LARGE SCALE GENOMIC DNA]</scope>
    <source>
        <strain evidence="4 5">FDAARGOS_1161</strain>
    </source>
</reference>
<dbReference type="Gene3D" id="3.40.50.1820">
    <property type="entry name" value="alpha/beta hydrolase"/>
    <property type="match status" value="1"/>
</dbReference>
<dbReference type="Pfam" id="PF07859">
    <property type="entry name" value="Abhydrolase_3"/>
    <property type="match status" value="1"/>
</dbReference>
<dbReference type="InterPro" id="IPR029058">
    <property type="entry name" value="AB_hydrolase_fold"/>
</dbReference>
<dbReference type="PANTHER" id="PTHR48081">
    <property type="entry name" value="AB HYDROLASE SUPERFAMILY PROTEIN C4A8.06C"/>
    <property type="match status" value="1"/>
</dbReference>
<keyword evidence="5" id="KW-1185">Reference proteome</keyword>
<dbReference type="InterPro" id="IPR013094">
    <property type="entry name" value="AB_hydrolase_3"/>
</dbReference>
<proteinExistence type="inferred from homology"/>
<organism evidence="4 5">
    <name type="scientific">Peribacillus psychrosaccharolyticus</name>
    <name type="common">Bacillus psychrosaccharolyticus</name>
    <dbReference type="NCBI Taxonomy" id="1407"/>
    <lineage>
        <taxon>Bacteria</taxon>
        <taxon>Bacillati</taxon>
        <taxon>Bacillota</taxon>
        <taxon>Bacilli</taxon>
        <taxon>Bacillales</taxon>
        <taxon>Bacillaceae</taxon>
        <taxon>Peribacillus</taxon>
    </lineage>
</organism>
<accession>A0A974NK17</accession>
<keyword evidence="2 4" id="KW-0378">Hydrolase</keyword>
<dbReference type="EMBL" id="CP068053">
    <property type="protein sequence ID" value="QQS99375.1"/>
    <property type="molecule type" value="Genomic_DNA"/>
</dbReference>
<gene>
    <name evidence="4" type="ORF">I6J18_17320</name>
</gene>
<dbReference type="RefSeq" id="WP_040374301.1">
    <property type="nucleotide sequence ID" value="NZ_CP068053.1"/>
</dbReference>
<dbReference type="InterPro" id="IPR050300">
    <property type="entry name" value="GDXG_lipolytic_enzyme"/>
</dbReference>
<dbReference type="Proteomes" id="UP000595254">
    <property type="component" value="Chromosome"/>
</dbReference>
<evidence type="ECO:0000313" key="4">
    <source>
        <dbReference type="EMBL" id="QQS99375.1"/>
    </source>
</evidence>
<evidence type="ECO:0000256" key="1">
    <source>
        <dbReference type="ARBA" id="ARBA00010515"/>
    </source>
</evidence>
<dbReference type="PANTHER" id="PTHR48081:SF8">
    <property type="entry name" value="ALPHA_BETA HYDROLASE FOLD-3 DOMAIN-CONTAINING PROTEIN-RELATED"/>
    <property type="match status" value="1"/>
</dbReference>
<evidence type="ECO:0000313" key="5">
    <source>
        <dbReference type="Proteomes" id="UP000595254"/>
    </source>
</evidence>
<feature type="domain" description="Alpha/beta hydrolase fold-3" evidence="3">
    <location>
        <begin position="76"/>
        <end position="282"/>
    </location>
</feature>
<dbReference type="AlphaFoldDB" id="A0A974NK17"/>
<dbReference type="SUPFAM" id="SSF53474">
    <property type="entry name" value="alpha/beta-Hydrolases"/>
    <property type="match status" value="1"/>
</dbReference>
<comment type="similarity">
    <text evidence="1">Belongs to the 'GDXG' lipolytic enzyme family.</text>
</comment>
<name>A0A974NK17_PERPY</name>
<evidence type="ECO:0000259" key="3">
    <source>
        <dbReference type="Pfam" id="PF07859"/>
    </source>
</evidence>
<dbReference type="KEGG" id="ppsr:I6J18_17320"/>
<dbReference type="GO" id="GO:0016787">
    <property type="term" value="F:hydrolase activity"/>
    <property type="evidence" value="ECO:0007669"/>
    <property type="project" value="UniProtKB-KW"/>
</dbReference>
<protein>
    <submittedName>
        <fullName evidence="4">Alpha/beta hydrolase</fullName>
    </submittedName>
</protein>
<sequence>MVLDAQAKLYLEMMSGIPPLHTLNPQTVRDLLSQLPVEESISAGTGRTEEYEIPVEDGRITVRTYTPQGHGPFPLFVYYHGGGWVIGDLESADFTCRMLADHLKAVVVSVNYRLSPEFKFPIPLEDCYTALKWVEANAGLLRGDSKKVIVGGDSAGGNLAAAVSILARDRKGPNIMAQVLLYPSLDFDFTTESYQKYSKGFILTEELMTWFAGHYAESRDDLQNNLAAPLLTENLRGLPPALIFTAEYDVLRDDGLTYAKRLVEAGIQVEYKCEAGLIHGYFLIPMFTYRIESTIKRIADFLSNVKVDFTIGEVK</sequence>
<evidence type="ECO:0000256" key="2">
    <source>
        <dbReference type="ARBA" id="ARBA00022801"/>
    </source>
</evidence>